<feature type="domain" description="Bacterial Ig-like" evidence="3">
    <location>
        <begin position="847"/>
        <end position="940"/>
    </location>
</feature>
<evidence type="ECO:0000259" key="4">
    <source>
        <dbReference type="Pfam" id="PF18676"/>
    </source>
</evidence>
<dbReference type="InterPro" id="IPR025965">
    <property type="entry name" value="FlgD/Vpr_Ig-like"/>
</dbReference>
<evidence type="ECO:0000256" key="1">
    <source>
        <dbReference type="ARBA" id="ARBA00022729"/>
    </source>
</evidence>
<dbReference type="InterPro" id="IPR013783">
    <property type="entry name" value="Ig-like_fold"/>
</dbReference>
<dbReference type="InterPro" id="IPR013517">
    <property type="entry name" value="FG-GAP"/>
</dbReference>
<dbReference type="Gene3D" id="2.60.40.10">
    <property type="entry name" value="Immunoglobulins"/>
    <property type="match status" value="2"/>
</dbReference>
<sequence>MITLGSNASLGAASGSTLVVDQPITDGGAGFGVTVNGQPGTPAGAVTYSGATSNTYTGQTQVVQGTFNLDKTGGAIAVAGPLTVGDGASGPAFALWGGSNQLPAADAVTVLSNGTAGLQGNAQTVAALTVTGGQVTTGPAGQLTAGGVNMTGGTITAAAGGQVVLAGDVAATSGAAPAVIAGPGDLNLNGTTRTFAVAAGPAGTDLVVTAPIVGTSSEGLTKTGTGVMELDAANSYTGPTTIAAGTLRLASTGSINSVSLTGGTLAGTGAAGEVSGFAGGQSPAVGVIAPELSGTPNVGLDTGDVTMGPQTTLAVQLSAPTHPTPTANVDYTQLNVTGNADVTGAALGGSVAGNVQVGDTFTILQTTGTVSGEFASGTSAFINGQKFGVTYNSDSVVLTKVLAATSVTLGSTVNPSADGQTVMITATVTPEAGAAAIPTTDTVTFTLDGVTYPAVPVNASGVATFDPQAALAHRLITGSYTITAHFNGDNVNAAPSDATPYTQVVNPPAAGPLVVTPPAISPNNPTSVGVDDVATFTDTIQDFNTTVNWTLTITSAATGAPVRVFTGTGTAVSQVWDGTDGTPGGFVPDGTYTGTLTFVDADGQTAPAVSASVVVDNTSPTAGPLVASNPVFSDVASPGAKTTTTFTDTLAGAAGVTLSWSVTVTDANGNQVQSFTGTGTAVSATWNGADFNGNPVPEGAYTATLTFQDSAGNQGTPISSAPITTGVIVDNTPPATAGLNGSTPNIAPADPAAGAKTAVTFSTVIADAHPGPWAVTITDPNGNVVQTYTGTGATVSVTWNGQDATGAVVPDGGYTATLTYSDAAGNAGSPATAGVVVYDAGPTVTLATNSPTVYGTTATFTATVSVLYPSLAKNLIGGTVQFASGSTFLGSGTIAAVNGQYQATFSSAGLPAGAYNVTAQYVASANFNTGTSAAAAVTVSQAPLTVTANNQTAPIGQAIPSLTYTATGLLGSDTLSGSLATTATAGSPAGAYAITQGTLNNPNYAITFVPATLTIGTSAYPSSNGITAVGAGAGGGPLVNVYNPDGSLKTSFTVFDPSFTGGVRVTTVDFNGDGVPDYVVGSGPGMPSQVEILDGKTGAVIFSVQPFESTFTGGVFVAAGDLTGKGYPDLIVTPDEGGGPVVVVYDGAAAAQGQVDQVARFFGIQDPNFRGGARAAVGDLTGAGYGDLIVSAGFGGGPRVAGYDGLSVVSGSQTPTKLFADFFAFEPSVQNGAYVAVGDVNGDGKADLILGAGPGGGPRVLILDGSDIVNNVQTPLANFFAGDPNNRSGVPVAAKDLDGSSDIGVVAGDGAGDGSTVTAYTGQSILAAGGNTPQDAYSLDAFPGFTGGVYVG</sequence>
<protein>
    <submittedName>
        <fullName evidence="5">Ribose ABC transport system, periplasmic ribose-binding protein RbsB</fullName>
    </submittedName>
</protein>
<dbReference type="Pfam" id="PF13860">
    <property type="entry name" value="FlgD_ig"/>
    <property type="match status" value="2"/>
</dbReference>
<dbReference type="InterPro" id="IPR032109">
    <property type="entry name" value="Big_3_5"/>
</dbReference>
<dbReference type="SUPFAM" id="SSF69318">
    <property type="entry name" value="Integrin alpha N-terminal domain"/>
    <property type="match status" value="1"/>
</dbReference>
<dbReference type="InterPro" id="IPR013425">
    <property type="entry name" value="Autotrns_rpt"/>
</dbReference>
<organism evidence="5 6">
    <name type="scientific">Fimbriiglobus ruber</name>
    <dbReference type="NCBI Taxonomy" id="1908690"/>
    <lineage>
        <taxon>Bacteria</taxon>
        <taxon>Pseudomonadati</taxon>
        <taxon>Planctomycetota</taxon>
        <taxon>Planctomycetia</taxon>
        <taxon>Gemmatales</taxon>
        <taxon>Gemmataceae</taxon>
        <taxon>Fimbriiglobus</taxon>
    </lineage>
</organism>
<dbReference type="RefSeq" id="WP_088254871.1">
    <property type="nucleotide sequence ID" value="NZ_NIDE01000005.1"/>
</dbReference>
<feature type="domain" description="Bacterial Ig-like" evidence="3">
    <location>
        <begin position="412"/>
        <end position="506"/>
    </location>
</feature>
<feature type="domain" description="MBG" evidence="4">
    <location>
        <begin position="944"/>
        <end position="1014"/>
    </location>
</feature>
<accession>A0A225DVD1</accession>
<dbReference type="Pfam" id="PF18676">
    <property type="entry name" value="MBG_2"/>
    <property type="match status" value="1"/>
</dbReference>
<dbReference type="Pfam" id="PF01839">
    <property type="entry name" value="FG-GAP"/>
    <property type="match status" value="1"/>
</dbReference>
<dbReference type="Pfam" id="PF16640">
    <property type="entry name" value="Big_3_5"/>
    <property type="match status" value="2"/>
</dbReference>
<dbReference type="EMBL" id="NIDE01000005">
    <property type="protein sequence ID" value="OWK41576.1"/>
    <property type="molecule type" value="Genomic_DNA"/>
</dbReference>
<proteinExistence type="predicted"/>
<gene>
    <name evidence="5" type="ORF">FRUB_03654</name>
</gene>
<dbReference type="InterPro" id="IPR041286">
    <property type="entry name" value="MBG_2"/>
</dbReference>
<name>A0A225DVD1_9BACT</name>
<dbReference type="Gene3D" id="2.130.10.130">
    <property type="entry name" value="Integrin alpha, N-terminal"/>
    <property type="match status" value="1"/>
</dbReference>
<evidence type="ECO:0000313" key="6">
    <source>
        <dbReference type="Proteomes" id="UP000214646"/>
    </source>
</evidence>
<evidence type="ECO:0000259" key="3">
    <source>
        <dbReference type="Pfam" id="PF16640"/>
    </source>
</evidence>
<evidence type="ECO:0000313" key="5">
    <source>
        <dbReference type="EMBL" id="OWK41576.1"/>
    </source>
</evidence>
<dbReference type="Proteomes" id="UP000214646">
    <property type="component" value="Unassembled WGS sequence"/>
</dbReference>
<keyword evidence="6" id="KW-1185">Reference proteome</keyword>
<comment type="caution">
    <text evidence="5">The sequence shown here is derived from an EMBL/GenBank/DDBJ whole genome shotgun (WGS) entry which is preliminary data.</text>
</comment>
<dbReference type="Gene3D" id="2.60.40.4070">
    <property type="match status" value="3"/>
</dbReference>
<reference evidence="6" key="1">
    <citation type="submission" date="2017-06" db="EMBL/GenBank/DDBJ databases">
        <title>Genome analysis of Fimbriiglobus ruber SP5, the first member of the order Planctomycetales with confirmed chitinolytic capability.</title>
        <authorList>
            <person name="Ravin N.V."/>
            <person name="Rakitin A.L."/>
            <person name="Ivanova A.A."/>
            <person name="Beletsky A.V."/>
            <person name="Kulichevskaya I.S."/>
            <person name="Mardanov A.V."/>
            <person name="Dedysh S.N."/>
        </authorList>
    </citation>
    <scope>NUCLEOTIDE SEQUENCE [LARGE SCALE GENOMIC DNA]</scope>
    <source>
        <strain evidence="6">SP5</strain>
    </source>
</reference>
<feature type="domain" description="FlgD/Vpr Ig-like" evidence="2">
    <location>
        <begin position="774"/>
        <end position="822"/>
    </location>
</feature>
<feature type="domain" description="FlgD/Vpr Ig-like" evidence="2">
    <location>
        <begin position="643"/>
        <end position="706"/>
    </location>
</feature>
<evidence type="ECO:0000259" key="2">
    <source>
        <dbReference type="Pfam" id="PF13860"/>
    </source>
</evidence>
<dbReference type="OrthoDB" id="276155at2"/>
<dbReference type="InterPro" id="IPR028994">
    <property type="entry name" value="Integrin_alpha_N"/>
</dbReference>
<dbReference type="Pfam" id="PF12951">
    <property type="entry name" value="PATR"/>
    <property type="match status" value="1"/>
</dbReference>
<dbReference type="NCBIfam" id="TIGR02601">
    <property type="entry name" value="autotrns_rpt"/>
    <property type="match status" value="1"/>
</dbReference>
<keyword evidence="1" id="KW-0732">Signal</keyword>